<feature type="domain" description="MAM" evidence="2">
    <location>
        <begin position="460"/>
        <end position="624"/>
    </location>
</feature>
<dbReference type="InterPro" id="IPR032179">
    <property type="entry name" value="Cry22Aa_Ig-like"/>
</dbReference>
<sequence length="709" mass="74861">MVTYDVNDAAGNTATQVVRTVNVIPDTTAPIITLNGVASIYLNVGDIYVEQGATAVDDLDGDITANIVIGGDVVNTNIVGTYNVTYNVSDNAGNAAVQLNRIVNVLSDVTAPIITLNGSSSISLNVGDVYIEQGATALDNLDGDITADIVITDNVNTLIAGTYFVDYNVSDASGNLANTVTRTVNVIADTVVPTLALIGSATINLNVGDIYNEQGATASDNIDGDITANIVIGGDTVNTNLAGTYIVTYNVSDASGNAATQLNRTVVVSPVTIGCSGGIAAFPYTEGFENTLGAWTQSSSDDLNWLIDANGTPSSNTGPSSATQGSYYLYVEASGNGSGYPNKRAILTSPCFDLSALTQATFSFKYHMFGASDMGTIALEISDDEGATWTSLWTESGNKGNSWQTVSINLSAYVGGGIQLRFNRFVGSTWQADIAIDDISLIDEEITIDSCTGGITSYPYAESFENTLGGWTQSTADDINWTIDANGTPSSGTGPSSAITGSYYIYVEASGNGTGYPNKRAIINSPCYDLTSVVSPIFSFSYHMYGSSNMGTIALEASNDDGLSWTPLWSESGNKGNSWQLAVVDLSAYAGNSVQLRFNRVTGSTWQADIAIDNISLDAGSVAAKDNVKDKFNTDLNTLTLYPNPVKDLLNLKTLKVGEVSYRIINSLGQIVLEGKAGDRVVVDRLEAGMYFIEVTQGKDIMMKRFIKE</sequence>
<dbReference type="NCBIfam" id="NF038128">
    <property type="entry name" value="choice_anch_J"/>
    <property type="match status" value="1"/>
</dbReference>
<comment type="caution">
    <text evidence="3">The sequence shown here is derived from an EMBL/GenBank/DDBJ whole genome shotgun (WGS) entry which is preliminary data.</text>
</comment>
<dbReference type="NCBIfam" id="TIGR04183">
    <property type="entry name" value="Por_Secre_tail"/>
    <property type="match status" value="1"/>
</dbReference>
<dbReference type="Pfam" id="PF00629">
    <property type="entry name" value="MAM"/>
    <property type="match status" value="2"/>
</dbReference>
<dbReference type="AlphaFoldDB" id="A0A098LQH5"/>
<dbReference type="InterPro" id="IPR013783">
    <property type="entry name" value="Ig-like_fold"/>
</dbReference>
<dbReference type="Proteomes" id="UP000030184">
    <property type="component" value="Unassembled WGS sequence"/>
</dbReference>
<keyword evidence="4" id="KW-1185">Reference proteome</keyword>
<dbReference type="GO" id="GO:0016020">
    <property type="term" value="C:membrane"/>
    <property type="evidence" value="ECO:0007669"/>
    <property type="project" value="InterPro"/>
</dbReference>
<feature type="domain" description="MAM" evidence="2">
    <location>
        <begin position="284"/>
        <end position="453"/>
    </location>
</feature>
<dbReference type="Gene3D" id="2.60.120.200">
    <property type="match status" value="2"/>
</dbReference>
<evidence type="ECO:0000313" key="3">
    <source>
        <dbReference type="EMBL" id="GAL89180.1"/>
    </source>
</evidence>
<dbReference type="SUPFAM" id="SSF49899">
    <property type="entry name" value="Concanavalin A-like lectins/glucanases"/>
    <property type="match status" value="2"/>
</dbReference>
<dbReference type="GO" id="GO:0005975">
    <property type="term" value="P:carbohydrate metabolic process"/>
    <property type="evidence" value="ECO:0007669"/>
    <property type="project" value="UniProtKB-ARBA"/>
</dbReference>
<dbReference type="PANTHER" id="PTHR23282">
    <property type="entry name" value="APICAL ENDOSOMAL GLYCOPROTEIN PRECURSOR"/>
    <property type="match status" value="1"/>
</dbReference>
<dbReference type="InterPro" id="IPR013320">
    <property type="entry name" value="ConA-like_dom_sf"/>
</dbReference>
<reference evidence="4" key="1">
    <citation type="journal article" date="2014" name="Genome Announc.">
        <title>Draft Genome Sequence of Marine Flavobacterium Jejuia pallidilutea Strain 11shimoA1 and Pigmentation Mutants.</title>
        <authorList>
            <person name="Takatani N."/>
            <person name="Nakanishi M."/>
            <person name="Meirelles P."/>
            <person name="Mino S."/>
            <person name="Suda W."/>
            <person name="Oshima K."/>
            <person name="Hattori M."/>
            <person name="Ohkuma M."/>
            <person name="Hosokawa M."/>
            <person name="Miyashita K."/>
            <person name="Thompson F.L."/>
            <person name="Niwa A."/>
            <person name="Sawabe T."/>
            <person name="Sawabe T."/>
        </authorList>
    </citation>
    <scope>NUCLEOTIDE SEQUENCE [LARGE SCALE GENOMIC DNA]</scope>
    <source>
        <strain evidence="4">JCM 19538</strain>
    </source>
</reference>
<dbReference type="InterPro" id="IPR000998">
    <property type="entry name" value="MAM_dom"/>
</dbReference>
<accession>A0A098LQH5</accession>
<dbReference type="CDD" id="cd06263">
    <property type="entry name" value="MAM"/>
    <property type="match status" value="2"/>
</dbReference>
<dbReference type="InterPro" id="IPR026444">
    <property type="entry name" value="Secre_tail"/>
</dbReference>
<evidence type="ECO:0000256" key="1">
    <source>
        <dbReference type="ARBA" id="ARBA00022729"/>
    </source>
</evidence>
<organism evidence="3 4">
    <name type="scientific">Jejuia pallidilutea</name>
    <dbReference type="NCBI Taxonomy" id="504487"/>
    <lineage>
        <taxon>Bacteria</taxon>
        <taxon>Pseudomonadati</taxon>
        <taxon>Bacteroidota</taxon>
        <taxon>Flavobacteriia</taxon>
        <taxon>Flavobacteriales</taxon>
        <taxon>Flavobacteriaceae</taxon>
        <taxon>Jejuia</taxon>
    </lineage>
</organism>
<proteinExistence type="predicted"/>
<protein>
    <recommendedName>
        <fullName evidence="2">MAM domain-containing protein</fullName>
    </recommendedName>
</protein>
<name>A0A098LQH5_9FLAO</name>
<dbReference type="PROSITE" id="PS50060">
    <property type="entry name" value="MAM_2"/>
    <property type="match status" value="2"/>
</dbReference>
<dbReference type="Pfam" id="PF16403">
    <property type="entry name" value="Bact_surface_Ig-like"/>
    <property type="match status" value="3"/>
</dbReference>
<dbReference type="PANTHER" id="PTHR23282:SF142">
    <property type="entry name" value="MAM DOMAIN-CONTAINING PROTEIN"/>
    <property type="match status" value="1"/>
</dbReference>
<keyword evidence="1" id="KW-0732">Signal</keyword>
<dbReference type="InterPro" id="IPR051560">
    <property type="entry name" value="MAM_domain-containing"/>
</dbReference>
<evidence type="ECO:0000313" key="4">
    <source>
        <dbReference type="Proteomes" id="UP000030184"/>
    </source>
</evidence>
<dbReference type="GO" id="GO:0004553">
    <property type="term" value="F:hydrolase activity, hydrolyzing O-glycosyl compounds"/>
    <property type="evidence" value="ECO:0007669"/>
    <property type="project" value="UniProtKB-ARBA"/>
</dbReference>
<evidence type="ECO:0000259" key="2">
    <source>
        <dbReference type="PROSITE" id="PS50060"/>
    </source>
</evidence>
<gene>
    <name evidence="3" type="ORF">JCM19538_2843</name>
</gene>
<dbReference type="SMART" id="SM00137">
    <property type="entry name" value="MAM"/>
    <property type="match status" value="2"/>
</dbReference>
<dbReference type="Gene3D" id="2.60.40.10">
    <property type="entry name" value="Immunoglobulins"/>
    <property type="match status" value="3"/>
</dbReference>
<dbReference type="Pfam" id="PF18962">
    <property type="entry name" value="Por_Secre_tail"/>
    <property type="match status" value="1"/>
</dbReference>
<dbReference type="EMBL" id="BBNY01000006">
    <property type="protein sequence ID" value="GAL89180.1"/>
    <property type="molecule type" value="Genomic_DNA"/>
</dbReference>